<evidence type="ECO:0000256" key="6">
    <source>
        <dbReference type="ARBA" id="ARBA00022989"/>
    </source>
</evidence>
<feature type="region of interest" description="Disordered" evidence="9">
    <location>
        <begin position="1"/>
        <end position="34"/>
    </location>
</feature>
<feature type="transmembrane region" description="Helical" evidence="10">
    <location>
        <begin position="452"/>
        <end position="470"/>
    </location>
</feature>
<dbReference type="GO" id="GO:0005789">
    <property type="term" value="C:endoplasmic reticulum membrane"/>
    <property type="evidence" value="ECO:0007669"/>
    <property type="project" value="UniProtKB-SubCell"/>
</dbReference>
<keyword evidence="6 10" id="KW-1133">Transmembrane helix</keyword>
<feature type="transmembrane region" description="Helical" evidence="10">
    <location>
        <begin position="181"/>
        <end position="200"/>
    </location>
</feature>
<feature type="transmembrane region" description="Helical" evidence="10">
    <location>
        <begin position="140"/>
        <end position="161"/>
    </location>
</feature>
<feature type="transmembrane region" description="Helical" evidence="10">
    <location>
        <begin position="324"/>
        <end position="348"/>
    </location>
</feature>
<reference evidence="11 12" key="1">
    <citation type="submission" date="2017-12" db="EMBL/GenBank/DDBJ databases">
        <title>Hemimetabolous genomes reveal molecular basis of termite eusociality.</title>
        <authorList>
            <person name="Harrison M.C."/>
            <person name="Jongepier E."/>
            <person name="Robertson H.M."/>
            <person name="Arning N."/>
            <person name="Bitard-Feildel T."/>
            <person name="Chao H."/>
            <person name="Childers C.P."/>
            <person name="Dinh H."/>
            <person name="Doddapaneni H."/>
            <person name="Dugan S."/>
            <person name="Gowin J."/>
            <person name="Greiner C."/>
            <person name="Han Y."/>
            <person name="Hu H."/>
            <person name="Hughes D.S.T."/>
            <person name="Huylmans A.-K."/>
            <person name="Kemena C."/>
            <person name="Kremer L.P.M."/>
            <person name="Lee S.L."/>
            <person name="Lopez-Ezquerra A."/>
            <person name="Mallet L."/>
            <person name="Monroy-Kuhn J.M."/>
            <person name="Moser A."/>
            <person name="Murali S.C."/>
            <person name="Muzny D.M."/>
            <person name="Otani S."/>
            <person name="Piulachs M.-D."/>
            <person name="Poelchau M."/>
            <person name="Qu J."/>
            <person name="Schaub F."/>
            <person name="Wada-Katsumata A."/>
            <person name="Worley K.C."/>
            <person name="Xie Q."/>
            <person name="Ylla G."/>
            <person name="Poulsen M."/>
            <person name="Gibbs R.A."/>
            <person name="Schal C."/>
            <person name="Richards S."/>
            <person name="Belles X."/>
            <person name="Korb J."/>
            <person name="Bornberg-Bauer E."/>
        </authorList>
    </citation>
    <scope>NUCLEOTIDE SEQUENCE [LARGE SCALE GENOMIC DNA]</scope>
    <source>
        <tissue evidence="11">Whole body</tissue>
    </source>
</reference>
<comment type="subcellular location">
    <subcellularLocation>
        <location evidence="1">Endoplasmic reticulum membrane</location>
        <topology evidence="1">Multi-pass membrane protein</topology>
    </subcellularLocation>
</comment>
<keyword evidence="5" id="KW-0256">Endoplasmic reticulum</keyword>
<dbReference type="GO" id="GO:0008203">
    <property type="term" value="P:cholesterol metabolic process"/>
    <property type="evidence" value="ECO:0007669"/>
    <property type="project" value="TreeGrafter"/>
</dbReference>
<evidence type="ECO:0000256" key="3">
    <source>
        <dbReference type="ARBA" id="ARBA00022679"/>
    </source>
</evidence>
<gene>
    <name evidence="11" type="primary">SOAT1_2</name>
    <name evidence="11" type="ORF">B7P43_G07794</name>
</gene>
<dbReference type="Pfam" id="PF03062">
    <property type="entry name" value="MBOAT"/>
    <property type="match status" value="1"/>
</dbReference>
<keyword evidence="7 10" id="KW-0472">Membrane</keyword>
<evidence type="ECO:0000256" key="2">
    <source>
        <dbReference type="ARBA" id="ARBA00009010"/>
    </source>
</evidence>
<dbReference type="GO" id="GO:0008374">
    <property type="term" value="F:O-acyltransferase activity"/>
    <property type="evidence" value="ECO:0007669"/>
    <property type="project" value="InterPro"/>
</dbReference>
<feature type="transmembrane region" description="Helical" evidence="10">
    <location>
        <begin position="502"/>
        <end position="524"/>
    </location>
</feature>
<dbReference type="InterPro" id="IPR004299">
    <property type="entry name" value="MBOAT_fam"/>
</dbReference>
<evidence type="ECO:0000256" key="9">
    <source>
        <dbReference type="SAM" id="MobiDB-lite"/>
    </source>
</evidence>
<sequence>MEGHRQSGLERENGIPASNLLQKGGLRNRASSPVGEEIGPAMIEKMALLNVCEKVQRMRADLVEEVDEKLSEMVGTVLKEMELCGVSQRHRYVLVDDGNKYKNRVKPSKHGGLPEKQFMARNSLLTDLCEIKHIRTMYNIFIVILIILFINTAVYDLVVVGRLNLGVDLILWNFQGFTTVLFLWLGMSVTTILLFCCFNLWATQRIRWVPNSLTRKFWDYGWLISLVLYQTMFLYVPAVKIMELYIPPASSMALLMEQVRLMMKTYAFVRSNVPRALAYKPHQSGDSQEVTPCPGFSKFLYFLFAPTLIYKDNYPRTKEICWKFVVWCFLEVIGTVFYIAFIFERFLIPMYHDFGLQNRQNTSISELLVVGIFGSIMPATLAFMCAFYCLLHSWMNAFAELLRFADRMFYKDWWTASSHAAYYRLWNIVVHDWLYTYIYKDFSEIVLPGKRLVPTLVVFFVSAVFHEYILALTLRFFYPMLLVAFLGVGVCLLLLTKDIMPCGNILILLTVSAGTGVLSCLYGFEWYARVNCPPVLDPVFDFFLPRSWTCATVYARQH</sequence>
<dbReference type="OrthoDB" id="10039049at2759"/>
<dbReference type="FunCoup" id="A0A2J7PJH8">
    <property type="interactions" value="243"/>
</dbReference>
<evidence type="ECO:0000256" key="8">
    <source>
        <dbReference type="ARBA" id="ARBA00023315"/>
    </source>
</evidence>
<comment type="caution">
    <text evidence="11">The sequence shown here is derived from an EMBL/GenBank/DDBJ whole genome shotgun (WGS) entry which is preliminary data.</text>
</comment>
<keyword evidence="4 10" id="KW-0812">Transmembrane</keyword>
<keyword evidence="8 11" id="KW-0012">Acyltransferase</keyword>
<evidence type="ECO:0000256" key="1">
    <source>
        <dbReference type="ARBA" id="ARBA00004477"/>
    </source>
</evidence>
<evidence type="ECO:0000256" key="10">
    <source>
        <dbReference type="SAM" id="Phobius"/>
    </source>
</evidence>
<dbReference type="STRING" id="105785.A0A2J7PJH8"/>
<feature type="compositionally biased region" description="Basic and acidic residues" evidence="9">
    <location>
        <begin position="1"/>
        <end position="13"/>
    </location>
</feature>
<evidence type="ECO:0000256" key="4">
    <source>
        <dbReference type="ARBA" id="ARBA00022692"/>
    </source>
</evidence>
<accession>A0A2J7PJH8</accession>
<proteinExistence type="inferred from homology"/>
<protein>
    <submittedName>
        <fullName evidence="11">Sterol O-acyltransferase 1</fullName>
    </submittedName>
</protein>
<evidence type="ECO:0000313" key="12">
    <source>
        <dbReference type="Proteomes" id="UP000235965"/>
    </source>
</evidence>
<comment type="similarity">
    <text evidence="2">Belongs to the membrane-bound acyltransferase family. Sterol o-acyltransferase subfamily.</text>
</comment>
<name>A0A2J7PJH8_9NEOP</name>
<keyword evidence="12" id="KW-1185">Reference proteome</keyword>
<evidence type="ECO:0000256" key="7">
    <source>
        <dbReference type="ARBA" id="ARBA00023136"/>
    </source>
</evidence>
<dbReference type="PANTHER" id="PTHR10408:SF8">
    <property type="entry name" value="O-ACYLTRANSFERASE"/>
    <property type="match status" value="1"/>
</dbReference>
<organism evidence="11 12">
    <name type="scientific">Cryptotermes secundus</name>
    <dbReference type="NCBI Taxonomy" id="105785"/>
    <lineage>
        <taxon>Eukaryota</taxon>
        <taxon>Metazoa</taxon>
        <taxon>Ecdysozoa</taxon>
        <taxon>Arthropoda</taxon>
        <taxon>Hexapoda</taxon>
        <taxon>Insecta</taxon>
        <taxon>Pterygota</taxon>
        <taxon>Neoptera</taxon>
        <taxon>Polyneoptera</taxon>
        <taxon>Dictyoptera</taxon>
        <taxon>Blattodea</taxon>
        <taxon>Blattoidea</taxon>
        <taxon>Termitoidae</taxon>
        <taxon>Kalotermitidae</taxon>
        <taxon>Cryptotermitinae</taxon>
        <taxon>Cryptotermes</taxon>
    </lineage>
</organism>
<dbReference type="InParanoid" id="A0A2J7PJH8"/>
<keyword evidence="3 11" id="KW-0808">Transferase</keyword>
<evidence type="ECO:0000313" key="11">
    <source>
        <dbReference type="EMBL" id="PNF16496.1"/>
    </source>
</evidence>
<dbReference type="AlphaFoldDB" id="A0A2J7PJH8"/>
<dbReference type="PANTHER" id="PTHR10408">
    <property type="entry name" value="STEROL O-ACYLTRANSFERASE"/>
    <property type="match status" value="1"/>
</dbReference>
<evidence type="ECO:0000256" key="5">
    <source>
        <dbReference type="ARBA" id="ARBA00022824"/>
    </source>
</evidence>
<dbReference type="InterPro" id="IPR014371">
    <property type="entry name" value="Oat_ACAT_DAG_ARE"/>
</dbReference>
<feature type="transmembrane region" description="Helical" evidence="10">
    <location>
        <begin position="476"/>
        <end position="495"/>
    </location>
</feature>
<feature type="transmembrane region" description="Helical" evidence="10">
    <location>
        <begin position="368"/>
        <end position="391"/>
    </location>
</feature>
<dbReference type="EMBL" id="NEVH01024947">
    <property type="protein sequence ID" value="PNF16496.1"/>
    <property type="molecule type" value="Genomic_DNA"/>
</dbReference>
<dbReference type="Proteomes" id="UP000235965">
    <property type="component" value="Unassembled WGS sequence"/>
</dbReference>